<evidence type="ECO:0000259" key="1">
    <source>
        <dbReference type="PROSITE" id="PS51725"/>
    </source>
</evidence>
<name>A0A0B5IHG5_9ACTN</name>
<evidence type="ECO:0000313" key="2">
    <source>
        <dbReference type="EMBL" id="AJF67774.1"/>
    </source>
</evidence>
<dbReference type="SUPFAM" id="SSF54909">
    <property type="entry name" value="Dimeric alpha+beta barrel"/>
    <property type="match status" value="1"/>
</dbReference>
<feature type="domain" description="ABM" evidence="1">
    <location>
        <begin position="10"/>
        <end position="102"/>
    </location>
</feature>
<proteinExistence type="predicted"/>
<dbReference type="AlphaFoldDB" id="A0A0B5IHG5"/>
<gene>
    <name evidence="2" type="ORF">SVTN_28690</name>
</gene>
<dbReference type="KEGG" id="svt:SVTN_28690"/>
<dbReference type="EMBL" id="CP010407">
    <property type="protein sequence ID" value="AJF67774.1"/>
    <property type="molecule type" value="Genomic_DNA"/>
</dbReference>
<reference evidence="2 3" key="1">
    <citation type="submission" date="2014-12" db="EMBL/GenBank/DDBJ databases">
        <title>Complete genome sequence of Streptomyces vietnamensis strain GIMV4.0001, a genetic manipulable producer of the benzoisochromanequinone antibiotic granaticin.</title>
        <authorList>
            <person name="Deng M.R."/>
            <person name="Guo J."/>
            <person name="Ma L.Y."/>
            <person name="Feng G.D."/>
            <person name="Mo C.Y."/>
            <person name="Zhu H.H."/>
        </authorList>
    </citation>
    <scope>NUCLEOTIDE SEQUENCE [LARGE SCALE GENOMIC DNA]</scope>
    <source>
        <strain evidence="3">GIMV4.0001</strain>
    </source>
</reference>
<accession>A0A0B5IHG5</accession>
<evidence type="ECO:0000313" key="3">
    <source>
        <dbReference type="Proteomes" id="UP000031774"/>
    </source>
</evidence>
<keyword evidence="3" id="KW-1185">Reference proteome</keyword>
<dbReference type="STRING" id="362257.SVTN_28690"/>
<dbReference type="PROSITE" id="PS51725">
    <property type="entry name" value="ABM"/>
    <property type="match status" value="1"/>
</dbReference>
<dbReference type="Pfam" id="PF03992">
    <property type="entry name" value="ABM"/>
    <property type="match status" value="1"/>
</dbReference>
<sequence length="115" mass="13097">MIDALIDEPVTLINAFTVPVDEAERFLHRWKDNARIMARQPGFLQARMYRSLVDDVELRFINVAEWESGKALDAARANPEFRASALRIVDDPDLHVTPRPVVYQVALEVQPGDLL</sequence>
<dbReference type="Proteomes" id="UP000031774">
    <property type="component" value="Chromosome"/>
</dbReference>
<organism evidence="2 3">
    <name type="scientific">Streptomyces vietnamensis</name>
    <dbReference type="NCBI Taxonomy" id="362257"/>
    <lineage>
        <taxon>Bacteria</taxon>
        <taxon>Bacillati</taxon>
        <taxon>Actinomycetota</taxon>
        <taxon>Actinomycetes</taxon>
        <taxon>Kitasatosporales</taxon>
        <taxon>Streptomycetaceae</taxon>
        <taxon>Streptomyces</taxon>
    </lineage>
</organism>
<dbReference type="Gene3D" id="3.30.70.100">
    <property type="match status" value="1"/>
</dbReference>
<dbReference type="InterPro" id="IPR007138">
    <property type="entry name" value="ABM_dom"/>
</dbReference>
<protein>
    <recommendedName>
        <fullName evidence="1">ABM domain-containing protein</fullName>
    </recommendedName>
</protein>
<dbReference type="HOGENOM" id="CLU_127577_2_1_11"/>
<dbReference type="InterPro" id="IPR011008">
    <property type="entry name" value="Dimeric_a/b-barrel"/>
</dbReference>